<dbReference type="AlphaFoldDB" id="A0A9Y2JMP9"/>
<reference evidence="3 4" key="1">
    <citation type="submission" date="2023-06" db="EMBL/GenBank/DDBJ databases">
        <authorList>
            <person name="Oyuntsetseg B."/>
            <person name="Kim S.B."/>
        </authorList>
    </citation>
    <scope>NUCLEOTIDE SEQUENCE [LARGE SCALE GENOMIC DNA]</scope>
    <source>
        <strain evidence="3 4">4-36</strain>
    </source>
</reference>
<protein>
    <submittedName>
        <fullName evidence="3">DUF4142 domain-containing protein</fullName>
    </submittedName>
</protein>
<dbReference type="EMBL" id="CP127295">
    <property type="protein sequence ID" value="WIY00863.1"/>
    <property type="molecule type" value="Genomic_DNA"/>
</dbReference>
<accession>A0A9Y2JMP9</accession>
<evidence type="ECO:0000259" key="2">
    <source>
        <dbReference type="Pfam" id="PF13628"/>
    </source>
</evidence>
<dbReference type="RefSeq" id="WP_285997324.1">
    <property type="nucleotide sequence ID" value="NZ_CP127295.1"/>
</dbReference>
<feature type="chain" id="PRO_5040768286" evidence="1">
    <location>
        <begin position="26"/>
        <end position="178"/>
    </location>
</feature>
<feature type="signal peptide" evidence="1">
    <location>
        <begin position="1"/>
        <end position="25"/>
    </location>
</feature>
<evidence type="ECO:0000313" key="3">
    <source>
        <dbReference type="EMBL" id="WIY00863.1"/>
    </source>
</evidence>
<proteinExistence type="predicted"/>
<organism evidence="3 4">
    <name type="scientific">Amycolatopsis mongoliensis</name>
    <dbReference type="NCBI Taxonomy" id="715475"/>
    <lineage>
        <taxon>Bacteria</taxon>
        <taxon>Bacillati</taxon>
        <taxon>Actinomycetota</taxon>
        <taxon>Actinomycetes</taxon>
        <taxon>Pseudonocardiales</taxon>
        <taxon>Pseudonocardiaceae</taxon>
        <taxon>Amycolatopsis</taxon>
    </lineage>
</organism>
<name>A0A9Y2JMP9_9PSEU</name>
<keyword evidence="4" id="KW-1185">Reference proteome</keyword>
<dbReference type="Pfam" id="PF13628">
    <property type="entry name" value="DUF4142"/>
    <property type="match status" value="1"/>
</dbReference>
<keyword evidence="1" id="KW-0732">Signal</keyword>
<dbReference type="Gene3D" id="1.20.1260.10">
    <property type="match status" value="1"/>
</dbReference>
<sequence length="178" mass="18815">MNIRSASVVAALLGVLLPVVPAAGAAPLPVRADVSPQDREYLNRTHQDNLFEIVTGNLVGRGSCARVRELGPRFAAHHTELDADLVAVSAQVAVTLYSVPDPGQLGQIADLSARSGRDFDAAWLRDQIAAHLRGLAQGERETRNGWSPEVKALAARSAPVLRHHLDQALAAAVACTPG</sequence>
<feature type="domain" description="DUF4142" evidence="2">
    <location>
        <begin position="37"/>
        <end position="169"/>
    </location>
</feature>
<dbReference type="Proteomes" id="UP001239397">
    <property type="component" value="Chromosome"/>
</dbReference>
<dbReference type="InterPro" id="IPR025419">
    <property type="entry name" value="DUF4142"/>
</dbReference>
<gene>
    <name evidence="3" type="ORF">QRX60_43565</name>
</gene>
<dbReference type="KEGG" id="amog:QRX60_43565"/>
<dbReference type="InterPro" id="IPR012347">
    <property type="entry name" value="Ferritin-like"/>
</dbReference>
<evidence type="ECO:0000313" key="4">
    <source>
        <dbReference type="Proteomes" id="UP001239397"/>
    </source>
</evidence>
<evidence type="ECO:0000256" key="1">
    <source>
        <dbReference type="SAM" id="SignalP"/>
    </source>
</evidence>